<proteinExistence type="predicted"/>
<accession>A0ABX1NY78</accession>
<gene>
    <name evidence="1" type="ORF">GPA24_14600</name>
</gene>
<keyword evidence="2" id="KW-1185">Reference proteome</keyword>
<name>A0ABX1NY78_9RHOO</name>
<evidence type="ECO:0000313" key="2">
    <source>
        <dbReference type="Proteomes" id="UP000633943"/>
    </source>
</evidence>
<organism evidence="1 2">
    <name type="scientific">Aromatoleum bremense</name>
    <dbReference type="NCBI Taxonomy" id="76115"/>
    <lineage>
        <taxon>Bacteria</taxon>
        <taxon>Pseudomonadati</taxon>
        <taxon>Pseudomonadota</taxon>
        <taxon>Betaproteobacteria</taxon>
        <taxon>Rhodocyclales</taxon>
        <taxon>Rhodocyclaceae</taxon>
        <taxon>Aromatoleum</taxon>
    </lineage>
</organism>
<dbReference type="RefSeq" id="WP_169203309.1">
    <property type="nucleotide sequence ID" value="NZ_CP059467.1"/>
</dbReference>
<dbReference type="Proteomes" id="UP000633943">
    <property type="component" value="Unassembled WGS sequence"/>
</dbReference>
<comment type="caution">
    <text evidence="1">The sequence shown here is derived from an EMBL/GenBank/DDBJ whole genome shotgun (WGS) entry which is preliminary data.</text>
</comment>
<protein>
    <submittedName>
        <fullName evidence="1">Uncharacterized protein</fullName>
    </submittedName>
</protein>
<reference evidence="1 2" key="1">
    <citation type="submission" date="2019-12" db="EMBL/GenBank/DDBJ databases">
        <title>Comparative genomics gives insights into the taxonomy of the Azoarcus-Aromatoleum group and reveals separate origins of nif in the plant-associated Azoarcus and non-plant-associated Aromatoleum sub-groups.</title>
        <authorList>
            <person name="Lafos M."/>
            <person name="Maluk M."/>
            <person name="Batista M."/>
            <person name="Junghare M."/>
            <person name="Carmona M."/>
            <person name="Faoro H."/>
            <person name="Cruz L.M."/>
            <person name="Battistoni F."/>
            <person name="De Souza E."/>
            <person name="Pedrosa F."/>
            <person name="Chen W.-M."/>
            <person name="Poole P.S."/>
            <person name="Dixon R.A."/>
            <person name="James E.K."/>
        </authorList>
    </citation>
    <scope>NUCLEOTIDE SEQUENCE [LARGE SCALE GENOMIC DNA]</scope>
    <source>
        <strain evidence="1 2">PbN1</strain>
    </source>
</reference>
<evidence type="ECO:0000313" key="1">
    <source>
        <dbReference type="EMBL" id="NMG16743.1"/>
    </source>
</evidence>
<dbReference type="EMBL" id="WTVP01000045">
    <property type="protein sequence ID" value="NMG16743.1"/>
    <property type="molecule type" value="Genomic_DNA"/>
</dbReference>
<sequence>MALDIRSSSPPNTPIHALTFFRGAFSTIPSNEECDLSAWRVIEMIAPEDGPRLVEDKSNAPYFVLCPLKVAPFVGKTAERFPGKSGKQRSAAHLTEGSAFANDLDGLTPAQWERIVEHMVAAGVMFCAYSTHSHGKAPDEVRARVLLFMDRALDPVRWADVWHVLNGLYFDGLADPATAKLSQQAGVWMAHPDRVQLAFRIAMRGALLSADALLSLVPPKPERTKFAAPVAPVGDQSARYAEALALVGAEHYADWLAGLCALKGAVMLGHLSDEDGAALWWRFTDTASAEAQEKNDDSRFDPESMWARWMPSAAPPDALVGKLFARARDKAMALVRGEMAQGGELSAAGLSAAQYLAAYHRRAFEELRGVPA</sequence>